<proteinExistence type="inferred from homology"/>
<comment type="subunit">
    <text evidence="5">Component of a cohesin-like complex composed of ScpA, ScpB and the Smc homodimer, in which ScpA and ScpB bind to the head domain of Smc. The presence of the three proteins is required for the association of the complex with DNA.</text>
</comment>
<dbReference type="InterPro" id="IPR023093">
    <property type="entry name" value="ScpA-like_C"/>
</dbReference>
<dbReference type="Proteomes" id="UP000619534">
    <property type="component" value="Unassembled WGS sequence"/>
</dbReference>
<protein>
    <recommendedName>
        <fullName evidence="4 5">Segregation and condensation protein A</fullName>
    </recommendedName>
</protein>
<sequence>MKQSYQVKIDAFEGPLDLLLHLINQYEIDIYDIPVADITEQYMTFIHTMQELELDIASEYLVMAASLLAMKSQMLLPNQSFDLDDEEELEEDPREELMRRLIEYRRYKDAALHLKHKEENADRTYTKPPSNLEDFQDGKPEVREGEGSIYDILGAMAKILKGHKKQESSRTDTKIQRDEIPIQTRMSEIKKYINSSGNAVSFFELFPEPSRQHIVVTFMALLELMKGNEIYCVQEKHFDELLVYKMED</sequence>
<keyword evidence="2 5" id="KW-0159">Chromosome partition</keyword>
<dbReference type="NCBIfam" id="NF000995">
    <property type="entry name" value="PRK00104.1-4"/>
    <property type="match status" value="1"/>
</dbReference>
<comment type="caution">
    <text evidence="6">The sequence shown here is derived from an EMBL/GenBank/DDBJ whole genome shotgun (WGS) entry which is preliminary data.</text>
</comment>
<dbReference type="Gene3D" id="6.10.250.2410">
    <property type="match status" value="1"/>
</dbReference>
<evidence type="ECO:0000256" key="2">
    <source>
        <dbReference type="ARBA" id="ARBA00022829"/>
    </source>
</evidence>
<evidence type="ECO:0000256" key="1">
    <source>
        <dbReference type="ARBA" id="ARBA00022618"/>
    </source>
</evidence>
<dbReference type="PANTHER" id="PTHR33969:SF2">
    <property type="entry name" value="SEGREGATION AND CONDENSATION PROTEIN A"/>
    <property type="match status" value="1"/>
</dbReference>
<dbReference type="InterPro" id="IPR003768">
    <property type="entry name" value="ScpA"/>
</dbReference>
<evidence type="ECO:0000256" key="3">
    <source>
        <dbReference type="ARBA" id="ARBA00023306"/>
    </source>
</evidence>
<gene>
    <name evidence="5 6" type="primary">scpA</name>
    <name evidence="6" type="ORF">GCM10007216_16950</name>
</gene>
<comment type="function">
    <text evidence="5">Participates in chromosomal partition during cell division. May act via the formation of a condensin-like complex containing Smc and ScpB that pull DNA away from mid-cell into both cell halves.</text>
</comment>
<dbReference type="EMBL" id="BMCJ01000003">
    <property type="protein sequence ID" value="GGC86921.1"/>
    <property type="molecule type" value="Genomic_DNA"/>
</dbReference>
<accession>A0ABQ1NYG1</accession>
<evidence type="ECO:0000313" key="7">
    <source>
        <dbReference type="Proteomes" id="UP000619534"/>
    </source>
</evidence>
<keyword evidence="7" id="KW-1185">Reference proteome</keyword>
<dbReference type="Gene3D" id="1.10.10.580">
    <property type="entry name" value="Structural maintenance of chromosome 1. Chain E"/>
    <property type="match status" value="1"/>
</dbReference>
<reference evidence="7" key="1">
    <citation type="journal article" date="2019" name="Int. J. Syst. Evol. Microbiol.">
        <title>The Global Catalogue of Microorganisms (GCM) 10K type strain sequencing project: providing services to taxonomists for standard genome sequencing and annotation.</title>
        <authorList>
            <consortium name="The Broad Institute Genomics Platform"/>
            <consortium name="The Broad Institute Genome Sequencing Center for Infectious Disease"/>
            <person name="Wu L."/>
            <person name="Ma J."/>
        </authorList>
    </citation>
    <scope>NUCLEOTIDE SEQUENCE [LARGE SCALE GENOMIC DNA]</scope>
    <source>
        <strain evidence="7">CCM 7282</strain>
    </source>
</reference>
<name>A0ABQ1NYG1_9BACI</name>
<comment type="similarity">
    <text evidence="5">Belongs to the ScpA family.</text>
</comment>
<evidence type="ECO:0000313" key="6">
    <source>
        <dbReference type="EMBL" id="GGC86921.1"/>
    </source>
</evidence>
<dbReference type="HAMAP" id="MF_01805">
    <property type="entry name" value="ScpA"/>
    <property type="match status" value="1"/>
</dbReference>
<comment type="subcellular location">
    <subcellularLocation>
        <location evidence="5">Cytoplasm</location>
    </subcellularLocation>
    <text evidence="5">Associated with two foci at the outer edges of the nucleoid region in young cells, and at four foci within both cell halves in older cells.</text>
</comment>
<keyword evidence="3 5" id="KW-0131">Cell cycle</keyword>
<keyword evidence="5" id="KW-0963">Cytoplasm</keyword>
<dbReference type="RefSeq" id="WP_062446479.1">
    <property type="nucleotide sequence ID" value="NZ_BMCJ01000003.1"/>
</dbReference>
<dbReference type="PANTHER" id="PTHR33969">
    <property type="entry name" value="SEGREGATION AND CONDENSATION PROTEIN A"/>
    <property type="match status" value="1"/>
</dbReference>
<evidence type="ECO:0000256" key="5">
    <source>
        <dbReference type="HAMAP-Rule" id="MF_01805"/>
    </source>
</evidence>
<keyword evidence="1 5" id="KW-0132">Cell division</keyword>
<organism evidence="6 7">
    <name type="scientific">Thalassobacillus devorans</name>
    <dbReference type="NCBI Taxonomy" id="279813"/>
    <lineage>
        <taxon>Bacteria</taxon>
        <taxon>Bacillati</taxon>
        <taxon>Bacillota</taxon>
        <taxon>Bacilli</taxon>
        <taxon>Bacillales</taxon>
        <taxon>Bacillaceae</taxon>
        <taxon>Thalassobacillus</taxon>
    </lineage>
</organism>
<evidence type="ECO:0000256" key="4">
    <source>
        <dbReference type="ARBA" id="ARBA00044777"/>
    </source>
</evidence>
<dbReference type="Pfam" id="PF02616">
    <property type="entry name" value="SMC_ScpA"/>
    <property type="match status" value="1"/>
</dbReference>